<dbReference type="EMBL" id="BSXS01000144">
    <property type="protein sequence ID" value="GME71073.1"/>
    <property type="molecule type" value="Genomic_DNA"/>
</dbReference>
<evidence type="ECO:0000313" key="2">
    <source>
        <dbReference type="Proteomes" id="UP001165064"/>
    </source>
</evidence>
<name>A0ACB5SRV7_AMBMO</name>
<reference evidence="1" key="1">
    <citation type="submission" date="2023-04" db="EMBL/GenBank/DDBJ databases">
        <title>Ambrosiozyma monospora NBRC 10751.</title>
        <authorList>
            <person name="Ichikawa N."/>
            <person name="Sato H."/>
            <person name="Tonouchi N."/>
        </authorList>
    </citation>
    <scope>NUCLEOTIDE SEQUENCE</scope>
    <source>
        <strain evidence="1">NBRC 10751</strain>
    </source>
</reference>
<evidence type="ECO:0000313" key="1">
    <source>
        <dbReference type="EMBL" id="GME71073.1"/>
    </source>
</evidence>
<accession>A0ACB5SRV7</accession>
<proteinExistence type="predicted"/>
<comment type="caution">
    <text evidence="1">The sequence shown here is derived from an EMBL/GenBank/DDBJ whole genome shotgun (WGS) entry which is preliminary data.</text>
</comment>
<sequence length="277" mass="31495">MQLFNFVSFLGLLSGVANCALTIRINKVDYVDVDKHIDLLANGKRYGELVFNSYSFEEALESLPPSVVSQFSSGDPYRVLLDLPDDGLIDFKYVISLAKQVDESAAVQNFGVSFDIPDLDNWIKTHGNRVPKRKVYCEEGNLDCWAPQKYVVPPKKIVVAPQEYIVDTPDYDYVPVPVQLPVPPKYQKKYVVAPAAPQEYKEYIVDPQDYVVPVPQKKVIVETKDYAPQTKTIIVDAKDYVVPQKKVVYAAPEYYVEPQEVPIKTVTRTLNEWGYFE</sequence>
<keyword evidence="2" id="KW-1185">Reference proteome</keyword>
<protein>
    <submittedName>
        <fullName evidence="1">Unnamed protein product</fullName>
    </submittedName>
</protein>
<organism evidence="1 2">
    <name type="scientific">Ambrosiozyma monospora</name>
    <name type="common">Yeast</name>
    <name type="synonym">Endomycopsis monosporus</name>
    <dbReference type="NCBI Taxonomy" id="43982"/>
    <lineage>
        <taxon>Eukaryota</taxon>
        <taxon>Fungi</taxon>
        <taxon>Dikarya</taxon>
        <taxon>Ascomycota</taxon>
        <taxon>Saccharomycotina</taxon>
        <taxon>Pichiomycetes</taxon>
        <taxon>Pichiales</taxon>
        <taxon>Pichiaceae</taxon>
        <taxon>Ambrosiozyma</taxon>
    </lineage>
</organism>
<gene>
    <name evidence="1" type="ORF">Amon02_000044500</name>
</gene>
<dbReference type="Proteomes" id="UP001165064">
    <property type="component" value="Unassembled WGS sequence"/>
</dbReference>